<dbReference type="CDD" id="cd00022">
    <property type="entry name" value="BIR"/>
    <property type="match status" value="1"/>
</dbReference>
<dbReference type="SUPFAM" id="SSF57924">
    <property type="entry name" value="Inhibitor of apoptosis (IAP) repeat"/>
    <property type="match status" value="1"/>
</dbReference>
<reference evidence="1" key="1">
    <citation type="journal article" date="2019" name="bioRxiv">
        <title>The Genome of the Zebra Mussel, Dreissena polymorpha: A Resource for Invasive Species Research.</title>
        <authorList>
            <person name="McCartney M.A."/>
            <person name="Auch B."/>
            <person name="Kono T."/>
            <person name="Mallez S."/>
            <person name="Zhang Y."/>
            <person name="Obille A."/>
            <person name="Becker A."/>
            <person name="Abrahante J.E."/>
            <person name="Garbe J."/>
            <person name="Badalamenti J.P."/>
            <person name="Herman A."/>
            <person name="Mangelson H."/>
            <person name="Liachko I."/>
            <person name="Sullivan S."/>
            <person name="Sone E.D."/>
            <person name="Koren S."/>
            <person name="Silverstein K.A.T."/>
            <person name="Beckman K.B."/>
            <person name="Gohl D.M."/>
        </authorList>
    </citation>
    <scope>NUCLEOTIDE SEQUENCE</scope>
    <source>
        <strain evidence="1">Duluth1</strain>
        <tissue evidence="1">Whole animal</tissue>
    </source>
</reference>
<dbReference type="EMBL" id="JAIWYP010000009">
    <property type="protein sequence ID" value="KAH3772369.1"/>
    <property type="molecule type" value="Genomic_DNA"/>
</dbReference>
<dbReference type="SMART" id="SM00238">
    <property type="entry name" value="BIR"/>
    <property type="match status" value="1"/>
</dbReference>
<gene>
    <name evidence="2" type="ORF">DPMN_016466</name>
    <name evidence="1" type="ORF">DPMN_173706</name>
</gene>
<accession>A0A9D4IGD0</accession>
<dbReference type="Gene3D" id="1.10.1170.10">
    <property type="entry name" value="Inhibitor Of Apoptosis Protein (2mihbC-IAP-1), Chain A"/>
    <property type="match status" value="1"/>
</dbReference>
<reference evidence="1" key="2">
    <citation type="submission" date="2020-11" db="EMBL/GenBank/DDBJ databases">
        <authorList>
            <person name="McCartney M.A."/>
            <person name="Auch B."/>
            <person name="Kono T."/>
            <person name="Mallez S."/>
            <person name="Becker A."/>
            <person name="Gohl D.M."/>
            <person name="Silverstein K.A.T."/>
            <person name="Koren S."/>
            <person name="Bechman K.B."/>
            <person name="Herman A."/>
            <person name="Abrahante J.E."/>
            <person name="Garbe J."/>
        </authorList>
    </citation>
    <scope>NUCLEOTIDE SEQUENCE</scope>
    <source>
        <strain evidence="1">Duluth1</strain>
        <tissue evidence="1">Whole animal</tissue>
    </source>
</reference>
<dbReference type="PROSITE" id="PS50143">
    <property type="entry name" value="BIR_REPEAT_2"/>
    <property type="match status" value="1"/>
</dbReference>
<comment type="caution">
    <text evidence="1">The sequence shown here is derived from an EMBL/GenBank/DDBJ whole genome shotgun (WGS) entry which is preliminary data.</text>
</comment>
<keyword evidence="3" id="KW-1185">Reference proteome</keyword>
<evidence type="ECO:0000313" key="3">
    <source>
        <dbReference type="Proteomes" id="UP000828390"/>
    </source>
</evidence>
<evidence type="ECO:0000313" key="2">
    <source>
        <dbReference type="EMBL" id="KAH3892349.1"/>
    </source>
</evidence>
<dbReference type="InterPro" id="IPR001370">
    <property type="entry name" value="BIR_rpt"/>
</dbReference>
<dbReference type="EMBL" id="JAIWYP010000001">
    <property type="protein sequence ID" value="KAH3892349.1"/>
    <property type="molecule type" value="Genomic_DNA"/>
</dbReference>
<dbReference type="InterPro" id="IPR050784">
    <property type="entry name" value="IAP"/>
</dbReference>
<dbReference type="AlphaFoldDB" id="A0A9D4IGD0"/>
<dbReference type="Proteomes" id="UP000828390">
    <property type="component" value="Unassembled WGS sequence"/>
</dbReference>
<name>A0A9D4IGD0_DREPO</name>
<protein>
    <submittedName>
        <fullName evidence="1">Uncharacterized protein</fullName>
    </submittedName>
</protein>
<sequence length="118" mass="13708">MEVPDFQTDKNNLRYFQARLRTFQDWPSQIRPDKYALAHSGFVYLGKSDRVKCFCCGIECHEWKTDDNAWLEHQKHSPNCEYINMVGFAPAIEKKQFHFGSGSMTGSNLFVKPLCVQP</sequence>
<dbReference type="PANTHER" id="PTHR10044">
    <property type="entry name" value="INHIBITOR OF APOPTOSIS"/>
    <property type="match status" value="1"/>
</dbReference>
<dbReference type="Pfam" id="PF00653">
    <property type="entry name" value="BIR"/>
    <property type="match status" value="1"/>
</dbReference>
<proteinExistence type="predicted"/>
<evidence type="ECO:0000313" key="1">
    <source>
        <dbReference type="EMBL" id="KAH3772369.1"/>
    </source>
</evidence>
<organism evidence="1 3">
    <name type="scientific">Dreissena polymorpha</name>
    <name type="common">Zebra mussel</name>
    <name type="synonym">Mytilus polymorpha</name>
    <dbReference type="NCBI Taxonomy" id="45954"/>
    <lineage>
        <taxon>Eukaryota</taxon>
        <taxon>Metazoa</taxon>
        <taxon>Spiralia</taxon>
        <taxon>Lophotrochozoa</taxon>
        <taxon>Mollusca</taxon>
        <taxon>Bivalvia</taxon>
        <taxon>Autobranchia</taxon>
        <taxon>Heteroconchia</taxon>
        <taxon>Euheterodonta</taxon>
        <taxon>Imparidentia</taxon>
        <taxon>Neoheterodontei</taxon>
        <taxon>Myida</taxon>
        <taxon>Dreissenoidea</taxon>
        <taxon>Dreissenidae</taxon>
        <taxon>Dreissena</taxon>
    </lineage>
</organism>